<name>A0A6N6MYB0_9BACT</name>
<dbReference type="InterPro" id="IPR037682">
    <property type="entry name" value="TonB_C"/>
</dbReference>
<keyword evidence="5" id="KW-1185">Reference proteome</keyword>
<proteinExistence type="predicted"/>
<feature type="signal peptide" evidence="2">
    <location>
        <begin position="1"/>
        <end position="22"/>
    </location>
</feature>
<dbReference type="EMBL" id="WAIE01000007">
    <property type="protein sequence ID" value="KAB1440266.1"/>
    <property type="molecule type" value="Genomic_DNA"/>
</dbReference>
<gene>
    <name evidence="4" type="ORF">F8A88_13520</name>
</gene>
<dbReference type="RefSeq" id="WP_151151707.1">
    <property type="nucleotide sequence ID" value="NZ_WAIE01000007.1"/>
</dbReference>
<feature type="domain" description="TonB C-terminal" evidence="3">
    <location>
        <begin position="81"/>
        <end position="173"/>
    </location>
</feature>
<dbReference type="SUPFAM" id="SSF74653">
    <property type="entry name" value="TolA/TonB C-terminal domain"/>
    <property type="match status" value="1"/>
</dbReference>
<dbReference type="GO" id="GO:0055085">
    <property type="term" value="P:transmembrane transport"/>
    <property type="evidence" value="ECO:0007669"/>
    <property type="project" value="InterPro"/>
</dbReference>
<evidence type="ECO:0000259" key="3">
    <source>
        <dbReference type="PROSITE" id="PS52015"/>
    </source>
</evidence>
<dbReference type="Proteomes" id="UP000438699">
    <property type="component" value="Unassembled WGS sequence"/>
</dbReference>
<feature type="region of interest" description="Disordered" evidence="1">
    <location>
        <begin position="31"/>
        <end position="70"/>
    </location>
</feature>
<dbReference type="Pfam" id="PF13103">
    <property type="entry name" value="TonB_2"/>
    <property type="match status" value="1"/>
</dbReference>
<keyword evidence="2" id="KW-0732">Signal</keyword>
<feature type="chain" id="PRO_5027091997" description="TonB C-terminal domain-containing protein" evidence="2">
    <location>
        <begin position="23"/>
        <end position="173"/>
    </location>
</feature>
<evidence type="ECO:0000313" key="4">
    <source>
        <dbReference type="EMBL" id="KAB1440266.1"/>
    </source>
</evidence>
<sequence>MKNLLAASIAFSLFAHFILLEAHWTPSTSPGTGQTVIPISLESPGSPQSDPSSMHSAPTPEQEAGQGADAFKRKQQAALKRFLKAVRKAIESKKFDSATGISSSMIGNAVCAFTILENDSFAGVRLVRTSGNAKLDRAALTAIRLASGATHRPKIIGTGHIPLTLTVKYQYGM</sequence>
<dbReference type="OrthoDB" id="5459717at2"/>
<feature type="compositionally biased region" description="Polar residues" evidence="1">
    <location>
        <begin position="31"/>
        <end position="56"/>
    </location>
</feature>
<protein>
    <recommendedName>
        <fullName evidence="3">TonB C-terminal domain-containing protein</fullName>
    </recommendedName>
</protein>
<accession>A0A6N6MYB0</accession>
<dbReference type="AlphaFoldDB" id="A0A6N6MYB0"/>
<evidence type="ECO:0000313" key="5">
    <source>
        <dbReference type="Proteomes" id="UP000438699"/>
    </source>
</evidence>
<evidence type="ECO:0000256" key="2">
    <source>
        <dbReference type="SAM" id="SignalP"/>
    </source>
</evidence>
<organism evidence="4 5">
    <name type="scientific">Pseudodesulfovibrio senegalensis</name>
    <dbReference type="NCBI Taxonomy" id="1721087"/>
    <lineage>
        <taxon>Bacteria</taxon>
        <taxon>Pseudomonadati</taxon>
        <taxon>Thermodesulfobacteriota</taxon>
        <taxon>Desulfovibrionia</taxon>
        <taxon>Desulfovibrionales</taxon>
        <taxon>Desulfovibrionaceae</taxon>
    </lineage>
</organism>
<evidence type="ECO:0000256" key="1">
    <source>
        <dbReference type="SAM" id="MobiDB-lite"/>
    </source>
</evidence>
<dbReference type="PROSITE" id="PS52015">
    <property type="entry name" value="TONB_CTD"/>
    <property type="match status" value="1"/>
</dbReference>
<reference evidence="4 5" key="1">
    <citation type="journal article" date="2017" name="Int. J. Syst. Evol. Microbiol.">
        <title>Desulfovibrio senegalensis sp. nov., a mesophilic sulfate reducer isolated from marine sediment.</title>
        <authorList>
            <person name="Thioye A."/>
            <person name="Gam Z.B.A."/>
            <person name="Mbengue M."/>
            <person name="Cayol J.L."/>
            <person name="Joseph-Bartoli M."/>
            <person name="Toure-Kane C."/>
            <person name="Labat M."/>
        </authorList>
    </citation>
    <scope>NUCLEOTIDE SEQUENCE [LARGE SCALE GENOMIC DNA]</scope>
    <source>
        <strain evidence="4 5">DSM 101509</strain>
    </source>
</reference>
<comment type="caution">
    <text evidence="4">The sequence shown here is derived from an EMBL/GenBank/DDBJ whole genome shotgun (WGS) entry which is preliminary data.</text>
</comment>
<dbReference type="Gene3D" id="3.30.1150.10">
    <property type="match status" value="1"/>
</dbReference>